<keyword evidence="4" id="KW-0804">Transcription</keyword>
<evidence type="ECO:0000259" key="7">
    <source>
        <dbReference type="PROSITE" id="PS50048"/>
    </source>
</evidence>
<dbReference type="GO" id="GO:0008270">
    <property type="term" value="F:zinc ion binding"/>
    <property type="evidence" value="ECO:0007669"/>
    <property type="project" value="InterPro"/>
</dbReference>
<proteinExistence type="predicted"/>
<dbReference type="PANTHER" id="PTHR47338">
    <property type="entry name" value="ZN(II)2CYS6 TRANSCRIPTION FACTOR (EUROFUNG)-RELATED"/>
    <property type="match status" value="1"/>
</dbReference>
<comment type="subcellular location">
    <subcellularLocation>
        <location evidence="1">Nucleus</location>
    </subcellularLocation>
</comment>
<reference evidence="8" key="1">
    <citation type="journal article" date="2020" name="Nat. Commun.">
        <title>Large-scale genome sequencing of mycorrhizal fungi provides insights into the early evolution of symbiotic traits.</title>
        <authorList>
            <person name="Miyauchi S."/>
            <person name="Kiss E."/>
            <person name="Kuo A."/>
            <person name="Drula E."/>
            <person name="Kohler A."/>
            <person name="Sanchez-Garcia M."/>
            <person name="Morin E."/>
            <person name="Andreopoulos B."/>
            <person name="Barry K.W."/>
            <person name="Bonito G."/>
            <person name="Buee M."/>
            <person name="Carver A."/>
            <person name="Chen C."/>
            <person name="Cichocki N."/>
            <person name="Clum A."/>
            <person name="Culley D."/>
            <person name="Crous P.W."/>
            <person name="Fauchery L."/>
            <person name="Girlanda M."/>
            <person name="Hayes R.D."/>
            <person name="Keri Z."/>
            <person name="LaButti K."/>
            <person name="Lipzen A."/>
            <person name="Lombard V."/>
            <person name="Magnuson J."/>
            <person name="Maillard F."/>
            <person name="Murat C."/>
            <person name="Nolan M."/>
            <person name="Ohm R.A."/>
            <person name="Pangilinan J."/>
            <person name="Pereira M.F."/>
            <person name="Perotto S."/>
            <person name="Peter M."/>
            <person name="Pfister S."/>
            <person name="Riley R."/>
            <person name="Sitrit Y."/>
            <person name="Stielow J.B."/>
            <person name="Szollosi G."/>
            <person name="Zifcakova L."/>
            <person name="Stursova M."/>
            <person name="Spatafora J.W."/>
            <person name="Tedersoo L."/>
            <person name="Vaario L.M."/>
            <person name="Yamada A."/>
            <person name="Yan M."/>
            <person name="Wang P."/>
            <person name="Xu J."/>
            <person name="Bruns T."/>
            <person name="Baldrian P."/>
            <person name="Vilgalys R."/>
            <person name="Dunand C."/>
            <person name="Henrissat B."/>
            <person name="Grigoriev I.V."/>
            <person name="Hibbett D."/>
            <person name="Nagy L.G."/>
            <person name="Martin F.M."/>
        </authorList>
    </citation>
    <scope>NUCLEOTIDE SEQUENCE</scope>
    <source>
        <strain evidence="8">UP504</strain>
    </source>
</reference>
<dbReference type="Pfam" id="PF00172">
    <property type="entry name" value="Zn_clus"/>
    <property type="match status" value="1"/>
</dbReference>
<evidence type="ECO:0000313" key="9">
    <source>
        <dbReference type="Proteomes" id="UP000886523"/>
    </source>
</evidence>
<evidence type="ECO:0000256" key="5">
    <source>
        <dbReference type="ARBA" id="ARBA00023242"/>
    </source>
</evidence>
<keyword evidence="2" id="KW-0479">Metal-binding</keyword>
<dbReference type="GO" id="GO:0006351">
    <property type="term" value="P:DNA-templated transcription"/>
    <property type="evidence" value="ECO:0007669"/>
    <property type="project" value="InterPro"/>
</dbReference>
<organism evidence="8 9">
    <name type="scientific">Hydnum rufescens UP504</name>
    <dbReference type="NCBI Taxonomy" id="1448309"/>
    <lineage>
        <taxon>Eukaryota</taxon>
        <taxon>Fungi</taxon>
        <taxon>Dikarya</taxon>
        <taxon>Basidiomycota</taxon>
        <taxon>Agaricomycotina</taxon>
        <taxon>Agaricomycetes</taxon>
        <taxon>Cantharellales</taxon>
        <taxon>Hydnaceae</taxon>
        <taxon>Hydnum</taxon>
    </lineage>
</organism>
<dbReference type="InterPro" id="IPR036864">
    <property type="entry name" value="Zn2-C6_fun-type_DNA-bd_sf"/>
</dbReference>
<dbReference type="PROSITE" id="PS50048">
    <property type="entry name" value="ZN2_CY6_FUNGAL_2"/>
    <property type="match status" value="1"/>
</dbReference>
<evidence type="ECO:0000256" key="3">
    <source>
        <dbReference type="ARBA" id="ARBA00023015"/>
    </source>
</evidence>
<dbReference type="AlphaFoldDB" id="A0A9P6B2D4"/>
<dbReference type="GO" id="GO:0003677">
    <property type="term" value="F:DNA binding"/>
    <property type="evidence" value="ECO:0007669"/>
    <property type="project" value="InterPro"/>
</dbReference>
<dbReference type="InterPro" id="IPR001138">
    <property type="entry name" value="Zn2Cys6_DnaBD"/>
</dbReference>
<evidence type="ECO:0000256" key="2">
    <source>
        <dbReference type="ARBA" id="ARBA00022723"/>
    </source>
</evidence>
<dbReference type="GO" id="GO:0005634">
    <property type="term" value="C:nucleus"/>
    <property type="evidence" value="ECO:0007669"/>
    <property type="project" value="UniProtKB-SubCell"/>
</dbReference>
<dbReference type="EMBL" id="MU128954">
    <property type="protein sequence ID" value="KAF9515056.1"/>
    <property type="molecule type" value="Genomic_DNA"/>
</dbReference>
<dbReference type="GO" id="GO:0000981">
    <property type="term" value="F:DNA-binding transcription factor activity, RNA polymerase II-specific"/>
    <property type="evidence" value="ECO:0007669"/>
    <property type="project" value="InterPro"/>
</dbReference>
<dbReference type="CDD" id="cd12148">
    <property type="entry name" value="fungal_TF_MHR"/>
    <property type="match status" value="1"/>
</dbReference>
<dbReference type="CDD" id="cd00067">
    <property type="entry name" value="GAL4"/>
    <property type="match status" value="1"/>
</dbReference>
<dbReference type="PANTHER" id="PTHR47338:SF29">
    <property type="entry name" value="ZN(2)-C6 FUNGAL-TYPE DOMAIN-CONTAINING PROTEIN"/>
    <property type="match status" value="1"/>
</dbReference>
<feature type="coiled-coil region" evidence="6">
    <location>
        <begin position="49"/>
        <end position="76"/>
    </location>
</feature>
<accession>A0A9P6B2D4</accession>
<protein>
    <recommendedName>
        <fullName evidence="7">Zn(2)-C6 fungal-type domain-containing protein</fullName>
    </recommendedName>
</protein>
<dbReference type="SMART" id="SM00906">
    <property type="entry name" value="Fungal_trans"/>
    <property type="match status" value="1"/>
</dbReference>
<dbReference type="OrthoDB" id="2309723at2759"/>
<keyword evidence="3" id="KW-0805">Transcription regulation</keyword>
<dbReference type="InterPro" id="IPR007219">
    <property type="entry name" value="XnlR_reg_dom"/>
</dbReference>
<dbReference type="SMART" id="SM00066">
    <property type="entry name" value="GAL4"/>
    <property type="match status" value="1"/>
</dbReference>
<feature type="domain" description="Zn(2)-C6 fungal-type" evidence="7">
    <location>
        <begin position="12"/>
        <end position="42"/>
    </location>
</feature>
<dbReference type="SUPFAM" id="SSF57701">
    <property type="entry name" value="Zn2/Cys6 DNA-binding domain"/>
    <property type="match status" value="1"/>
</dbReference>
<evidence type="ECO:0000256" key="6">
    <source>
        <dbReference type="SAM" id="Coils"/>
    </source>
</evidence>
<comment type="caution">
    <text evidence="8">The sequence shown here is derived from an EMBL/GenBank/DDBJ whole genome shotgun (WGS) entry which is preliminary data.</text>
</comment>
<dbReference type="InterPro" id="IPR050815">
    <property type="entry name" value="TF_fung"/>
</dbReference>
<gene>
    <name evidence="8" type="ORF">BS47DRAFT_1381714</name>
</gene>
<evidence type="ECO:0000313" key="8">
    <source>
        <dbReference type="EMBL" id="KAF9515056.1"/>
    </source>
</evidence>
<keyword evidence="6" id="KW-0175">Coiled coil</keyword>
<keyword evidence="9" id="KW-1185">Reference proteome</keyword>
<dbReference type="PROSITE" id="PS00463">
    <property type="entry name" value="ZN2_CY6_FUNGAL_1"/>
    <property type="match status" value="1"/>
</dbReference>
<name>A0A9P6B2D4_9AGAM</name>
<dbReference type="Proteomes" id="UP000886523">
    <property type="component" value="Unassembled WGS sequence"/>
</dbReference>
<keyword evidence="5" id="KW-0539">Nucleus</keyword>
<sequence length="585" mass="65669">MSNAGPLPHGEACLMCRQHKIKCDAEKPSCGQCLRHRRTCDFAPPLSRTRRLEEKIRRLEEEIRRVEAATASYSTASWSNPLLAPGATVKPAKIDPLLACQPRVSQSSQETAPGECLKLQPAQGPYVCGVSRALIISRLHIWDEKSELNPCLRSKLLAIFLPYRDQFNFDLNPQRLEEAMALPSSNPQSLHPALLNAIFLGACSCLGPEVRRHERIFLDRAREHLNQSLAFVDRLEHFLWASAILGWYWIKNGCIMQAHNISSSITRFAIACELHEISNPAAHMEYTGLLGPPRDLFHIAERINLWWAIYILDRLISLGSALPPGVWGEEREIITTVWPRSWADLKVDYSPANWPRGSINELFIHGTQSTNVTNDSFLSLRAKCYALIDRTLYTSHLARERSPGDAFWTTRLSINNALTRFQLSMPDLYGLRESLEDAGGGEPSAESRTNQVIHPTLFLVKNTILSAAITLHDIDANNDASEYAKCLEAARAMANIARCVKSLPVLYAHICLGGTWYSGAEVLVREIRRNDPPCCPDQALLLRRAQEDLDVMLHVLSELVGYYPSLMVYIHRIASLFSLPLPADL</sequence>
<evidence type="ECO:0000256" key="4">
    <source>
        <dbReference type="ARBA" id="ARBA00023163"/>
    </source>
</evidence>
<dbReference type="Gene3D" id="4.10.240.10">
    <property type="entry name" value="Zn(2)-C6 fungal-type DNA-binding domain"/>
    <property type="match status" value="1"/>
</dbReference>
<evidence type="ECO:0000256" key="1">
    <source>
        <dbReference type="ARBA" id="ARBA00004123"/>
    </source>
</evidence>